<evidence type="ECO:0000313" key="2">
    <source>
        <dbReference type="Proteomes" id="UP000029643"/>
    </source>
</evidence>
<comment type="caution">
    <text evidence="1">The sequence shown here is derived from an EMBL/GenBank/DDBJ whole genome shotgun (WGS) entry which is preliminary data.</text>
</comment>
<name>A0A090X2I4_9FLAO</name>
<dbReference type="AlphaFoldDB" id="A0A090X2I4"/>
<dbReference type="Proteomes" id="UP000029643">
    <property type="component" value="Unassembled WGS sequence"/>
</dbReference>
<reference evidence="1" key="1">
    <citation type="journal article" date="2014" name="Genome Announc.">
        <title>Draft Genome Sequences of Marine Flavobacterium Algibacter lectus Strains SS8 and NR4.</title>
        <authorList>
            <person name="Takatani N."/>
            <person name="Nakanishi M."/>
            <person name="Meirelles P."/>
            <person name="Mino S."/>
            <person name="Suda W."/>
            <person name="Oshima K."/>
            <person name="Hattori M."/>
            <person name="Ohkuma M."/>
            <person name="Hosokawa M."/>
            <person name="Miyashita K."/>
            <person name="Thompson F.L."/>
            <person name="Niwa A."/>
            <person name="Sawabe T."/>
            <person name="Sawabe T."/>
        </authorList>
    </citation>
    <scope>NUCLEOTIDE SEQUENCE [LARGE SCALE GENOMIC DNA]</scope>
    <source>
        <strain evidence="1">JCM 19274</strain>
    </source>
</reference>
<gene>
    <name evidence="1" type="ORF">JCM19274_238</name>
</gene>
<accession>A0A090X2I4</accession>
<proteinExistence type="predicted"/>
<sequence>MNNNWELYPKLDQYDSVSRLKRWGGEDELTLPWNKNNTL</sequence>
<evidence type="ECO:0000313" key="1">
    <source>
        <dbReference type="EMBL" id="GAL82654.1"/>
    </source>
</evidence>
<organism evidence="1 2">
    <name type="scientific">Algibacter lectus</name>
    <dbReference type="NCBI Taxonomy" id="221126"/>
    <lineage>
        <taxon>Bacteria</taxon>
        <taxon>Pseudomonadati</taxon>
        <taxon>Bacteroidota</taxon>
        <taxon>Flavobacteriia</taxon>
        <taxon>Flavobacteriales</taxon>
        <taxon>Flavobacteriaceae</taxon>
        <taxon>Algibacter</taxon>
    </lineage>
</organism>
<protein>
    <submittedName>
        <fullName evidence="1">Uncharacterized protein</fullName>
    </submittedName>
</protein>
<dbReference type="EMBL" id="BBNU01000038">
    <property type="protein sequence ID" value="GAL82654.1"/>
    <property type="molecule type" value="Genomic_DNA"/>
</dbReference>